<dbReference type="EMBL" id="CAADRA010000283">
    <property type="protein sequence ID" value="VFT79636.1"/>
    <property type="molecule type" value="Genomic_DNA"/>
</dbReference>
<dbReference type="SUPFAM" id="SSF56112">
    <property type="entry name" value="Protein kinase-like (PK-like)"/>
    <property type="match status" value="1"/>
</dbReference>
<dbReference type="AlphaFoldDB" id="A0A485KA45"/>
<reference evidence="1" key="2">
    <citation type="submission" date="2019-06" db="EMBL/GenBank/DDBJ databases">
        <title>Genomics analysis of Aphanomyces spp. identifies a new class of oomycete effector associated with host adaptation.</title>
        <authorList>
            <person name="Gaulin E."/>
        </authorList>
    </citation>
    <scope>NUCLEOTIDE SEQUENCE</scope>
    <source>
        <strain evidence="1">CBS 578.67</strain>
    </source>
</reference>
<organism evidence="2 3">
    <name type="scientific">Aphanomyces stellatus</name>
    <dbReference type="NCBI Taxonomy" id="120398"/>
    <lineage>
        <taxon>Eukaryota</taxon>
        <taxon>Sar</taxon>
        <taxon>Stramenopiles</taxon>
        <taxon>Oomycota</taxon>
        <taxon>Saprolegniomycetes</taxon>
        <taxon>Saprolegniales</taxon>
        <taxon>Verrucalvaceae</taxon>
        <taxon>Aphanomyces</taxon>
    </lineage>
</organism>
<keyword evidence="3" id="KW-1185">Reference proteome</keyword>
<dbReference type="InterPro" id="IPR011009">
    <property type="entry name" value="Kinase-like_dom_sf"/>
</dbReference>
<protein>
    <submittedName>
        <fullName evidence="2">Aste57867_2435 protein</fullName>
    </submittedName>
</protein>
<dbReference type="Gene3D" id="3.30.200.20">
    <property type="entry name" value="Phosphorylase Kinase, domain 1"/>
    <property type="match status" value="1"/>
</dbReference>
<dbReference type="OrthoDB" id="4062651at2759"/>
<accession>A0A485KA45</accession>
<dbReference type="EMBL" id="VJMH01000283">
    <property type="protein sequence ID" value="KAF0717208.1"/>
    <property type="molecule type" value="Genomic_DNA"/>
</dbReference>
<evidence type="ECO:0000313" key="2">
    <source>
        <dbReference type="EMBL" id="VFT79636.1"/>
    </source>
</evidence>
<evidence type="ECO:0000313" key="3">
    <source>
        <dbReference type="Proteomes" id="UP000332933"/>
    </source>
</evidence>
<proteinExistence type="predicted"/>
<name>A0A485KA45_9STRA</name>
<gene>
    <name evidence="2" type="primary">Aste57867_2435</name>
    <name evidence="1" type="ORF">As57867_002429</name>
    <name evidence="2" type="ORF">ASTE57867_2435</name>
</gene>
<dbReference type="Proteomes" id="UP000332933">
    <property type="component" value="Unassembled WGS sequence"/>
</dbReference>
<evidence type="ECO:0000313" key="1">
    <source>
        <dbReference type="EMBL" id="KAF0717208.1"/>
    </source>
</evidence>
<sequence length="112" mass="12740">MDLEPLKREYWLDPSNVAPMRSFPGNFMKTELGHYLDQHKSVNLVRIKSINLSSSPDTLAELVCEVRILVRVNHPKIVQFIGFSICIRCARASLIALSKPRKFSLQTTTKPS</sequence>
<reference evidence="2 3" key="1">
    <citation type="submission" date="2019-03" db="EMBL/GenBank/DDBJ databases">
        <authorList>
            <person name="Gaulin E."/>
            <person name="Dumas B."/>
        </authorList>
    </citation>
    <scope>NUCLEOTIDE SEQUENCE [LARGE SCALE GENOMIC DNA]</scope>
    <source>
        <strain evidence="2">CBS 568.67</strain>
    </source>
</reference>